<protein>
    <submittedName>
        <fullName evidence="2">Uncharacterized protein</fullName>
    </submittedName>
</protein>
<feature type="transmembrane region" description="Helical" evidence="1">
    <location>
        <begin position="12"/>
        <end position="34"/>
    </location>
</feature>
<gene>
    <name evidence="2" type="ORF">LPJ53_005746</name>
</gene>
<keyword evidence="1" id="KW-0472">Membrane</keyword>
<dbReference type="Proteomes" id="UP001149813">
    <property type="component" value="Unassembled WGS sequence"/>
</dbReference>
<keyword evidence="1" id="KW-0812">Transmembrane</keyword>
<organism evidence="2 3">
    <name type="scientific">Coemansia erecta</name>
    <dbReference type="NCBI Taxonomy" id="147472"/>
    <lineage>
        <taxon>Eukaryota</taxon>
        <taxon>Fungi</taxon>
        <taxon>Fungi incertae sedis</taxon>
        <taxon>Zoopagomycota</taxon>
        <taxon>Kickxellomycotina</taxon>
        <taxon>Kickxellomycetes</taxon>
        <taxon>Kickxellales</taxon>
        <taxon>Kickxellaceae</taxon>
        <taxon>Coemansia</taxon>
    </lineage>
</organism>
<dbReference type="EMBL" id="JANBOJ010000388">
    <property type="protein sequence ID" value="KAJ1719497.1"/>
    <property type="molecule type" value="Genomic_DNA"/>
</dbReference>
<dbReference type="AlphaFoldDB" id="A0A9W7XV09"/>
<accession>A0A9W7XV09</accession>
<sequence>MYPFEYFPPRIRLVLLVFGTATVVSLLILIGSWYDDDDGKNQGGGRGRGAMGEGAEPRENAAFNATLGFARVYATLDGADAAAHKRLAGLSGQLGIDLTYINSTTPADGLQLSQQHGFLSSDPAAVAELLTHRRIYRDMVHGGVASAVILSSDADVEADVKQRLARVFSEATDFDILFLSRSHSEPGEPGVRELLGSLGSAERSDASQVAAAEGARRGFLARGTRVFRSTFPQGTTRAYAVNLRLARRLDARLERRMQVDGHGLDFVLADIAMVGTALGLSVAPPVAAGLGQRQYLSASTLHAMGLRADDPSAYPPYVDWADTWGSF</sequence>
<keyword evidence="1" id="KW-1133">Transmembrane helix</keyword>
<evidence type="ECO:0000313" key="3">
    <source>
        <dbReference type="Proteomes" id="UP001149813"/>
    </source>
</evidence>
<proteinExistence type="predicted"/>
<evidence type="ECO:0000256" key="1">
    <source>
        <dbReference type="SAM" id="Phobius"/>
    </source>
</evidence>
<keyword evidence="3" id="KW-1185">Reference proteome</keyword>
<evidence type="ECO:0000313" key="2">
    <source>
        <dbReference type="EMBL" id="KAJ1719497.1"/>
    </source>
</evidence>
<name>A0A9W7XV09_9FUNG</name>
<comment type="caution">
    <text evidence="2">The sequence shown here is derived from an EMBL/GenBank/DDBJ whole genome shotgun (WGS) entry which is preliminary data.</text>
</comment>
<dbReference type="OrthoDB" id="47375at2759"/>
<reference evidence="2" key="1">
    <citation type="submission" date="2022-07" db="EMBL/GenBank/DDBJ databases">
        <title>Phylogenomic reconstructions and comparative analyses of Kickxellomycotina fungi.</title>
        <authorList>
            <person name="Reynolds N.K."/>
            <person name="Stajich J.E."/>
            <person name="Barry K."/>
            <person name="Grigoriev I.V."/>
            <person name="Crous P."/>
            <person name="Smith M.E."/>
        </authorList>
    </citation>
    <scope>NUCLEOTIDE SEQUENCE</scope>
    <source>
        <strain evidence="2">NBRC 32514</strain>
    </source>
</reference>